<dbReference type="GO" id="GO:0006629">
    <property type="term" value="P:lipid metabolic process"/>
    <property type="evidence" value="ECO:0007669"/>
    <property type="project" value="UniProtKB-KW"/>
</dbReference>
<proteinExistence type="predicted"/>
<accession>A0A6C0H7T5</accession>
<protein>
    <recommendedName>
        <fullName evidence="2">PNPLA domain-containing protein</fullName>
    </recommendedName>
</protein>
<dbReference type="PANTHER" id="PTHR46394:SF1">
    <property type="entry name" value="PNPLA DOMAIN-CONTAINING PROTEIN"/>
    <property type="match status" value="1"/>
</dbReference>
<feature type="domain" description="PNPLA" evidence="2">
    <location>
        <begin position="5"/>
        <end position="187"/>
    </location>
</feature>
<dbReference type="InterPro" id="IPR016035">
    <property type="entry name" value="Acyl_Trfase/lysoPLipase"/>
</dbReference>
<dbReference type="InterPro" id="IPR052580">
    <property type="entry name" value="Lipid_Hydrolase"/>
</dbReference>
<sequence length="286" mass="33459">MIDTLVISGGGPTSLITLGVVEYLKKVRYIENIKKIYATSAGTMISVIYCLEYDDNIINNYIVDRPWINTIKIELNNILNFYEKKGIFNKELIKIIFAPLFNGLNIPLDISLEEFYNKYPIEIHFVVFECNSFKTTDLSYKNYPKLSVIDAITMSCSIPNLFEPVIIDECCFIDGGLFANYPLNYLLEKEEIDIDKILGIKNEYEIKIENINNKTNIIDYNLNLFIKLLFEKTKEKEIKIKNEIRIPAKNMTMDLFYIMITESEKRKEWIDEGYKIGEIYVEYNKI</sequence>
<dbReference type="PANTHER" id="PTHR46394">
    <property type="entry name" value="ANNEXIN"/>
    <property type="match status" value="1"/>
</dbReference>
<dbReference type="AlphaFoldDB" id="A0A6C0H7T5"/>
<evidence type="ECO:0000259" key="2">
    <source>
        <dbReference type="PROSITE" id="PS51635"/>
    </source>
</evidence>
<dbReference type="SUPFAM" id="SSF52151">
    <property type="entry name" value="FabD/lysophospholipase-like"/>
    <property type="match status" value="1"/>
</dbReference>
<keyword evidence="1" id="KW-0443">Lipid metabolism</keyword>
<evidence type="ECO:0000256" key="1">
    <source>
        <dbReference type="ARBA" id="ARBA00023098"/>
    </source>
</evidence>
<name>A0A6C0H7T5_9ZZZZ</name>
<dbReference type="EMBL" id="MN739888">
    <property type="protein sequence ID" value="QHT76073.1"/>
    <property type="molecule type" value="Genomic_DNA"/>
</dbReference>
<dbReference type="Gene3D" id="3.40.1090.10">
    <property type="entry name" value="Cytosolic phospholipase A2 catalytic domain"/>
    <property type="match status" value="2"/>
</dbReference>
<reference evidence="3" key="1">
    <citation type="journal article" date="2020" name="Nature">
        <title>Giant virus diversity and host interactions through global metagenomics.</title>
        <authorList>
            <person name="Schulz F."/>
            <person name="Roux S."/>
            <person name="Paez-Espino D."/>
            <person name="Jungbluth S."/>
            <person name="Walsh D.A."/>
            <person name="Denef V.J."/>
            <person name="McMahon K.D."/>
            <person name="Konstantinidis K.T."/>
            <person name="Eloe-Fadrosh E.A."/>
            <person name="Kyrpides N.C."/>
            <person name="Woyke T."/>
        </authorList>
    </citation>
    <scope>NUCLEOTIDE SEQUENCE</scope>
    <source>
        <strain evidence="3">GVMAG-M-3300023179-71</strain>
    </source>
</reference>
<dbReference type="InterPro" id="IPR002641">
    <property type="entry name" value="PNPLA_dom"/>
</dbReference>
<dbReference type="Pfam" id="PF01734">
    <property type="entry name" value="Patatin"/>
    <property type="match status" value="1"/>
</dbReference>
<evidence type="ECO:0000313" key="3">
    <source>
        <dbReference type="EMBL" id="QHT76073.1"/>
    </source>
</evidence>
<dbReference type="PROSITE" id="PS51635">
    <property type="entry name" value="PNPLA"/>
    <property type="match status" value="1"/>
</dbReference>
<organism evidence="3">
    <name type="scientific">viral metagenome</name>
    <dbReference type="NCBI Taxonomy" id="1070528"/>
    <lineage>
        <taxon>unclassified sequences</taxon>
        <taxon>metagenomes</taxon>
        <taxon>organismal metagenomes</taxon>
    </lineage>
</organism>